<proteinExistence type="predicted"/>
<dbReference type="STRING" id="1622118.Lupro_09690"/>
<dbReference type="PATRIC" id="fig|1622118.3.peg.2001"/>
<dbReference type="AlphaFoldDB" id="A0A0X8G7I8"/>
<evidence type="ECO:0000313" key="2">
    <source>
        <dbReference type="Proteomes" id="UP000059672"/>
    </source>
</evidence>
<name>A0A0X8G7I8_9FLAO</name>
<dbReference type="EMBL" id="CP013355">
    <property type="protein sequence ID" value="AMC11521.1"/>
    <property type="molecule type" value="Genomic_DNA"/>
</dbReference>
<protein>
    <submittedName>
        <fullName evidence="1">Uncharacterized protein</fullName>
    </submittedName>
</protein>
<dbReference type="OrthoDB" id="1100725at2"/>
<gene>
    <name evidence="1" type="ORF">Lupro_09690</name>
</gene>
<dbReference type="Proteomes" id="UP000059672">
    <property type="component" value="Chromosome"/>
</dbReference>
<reference evidence="1 2" key="2">
    <citation type="journal article" date="2016" name="Int. J. Syst. Evol. Microbiol.">
        <title>Lutibacter profundi sp. nov., isolated from a deep-sea hydrothermal system on the Arctic Mid-Ocean Ridge and emended description of the genus Lutibacter.</title>
        <authorList>
            <person name="Le Moine Bauer S."/>
            <person name="Roalkvam I."/>
            <person name="Steen I.H."/>
            <person name="Dahle H."/>
        </authorList>
    </citation>
    <scope>NUCLEOTIDE SEQUENCE [LARGE SCALE GENOMIC DNA]</scope>
    <source>
        <strain evidence="1 2">LP1</strain>
    </source>
</reference>
<dbReference type="RefSeq" id="WP_068209420.1">
    <property type="nucleotide sequence ID" value="NZ_CP013355.1"/>
</dbReference>
<keyword evidence="2" id="KW-1185">Reference proteome</keyword>
<sequence length="217" mass="25296">MHKKLEAELVSLAHSILEMENKADVKALQKKARLIYEKLSVLKFIEKSFIEEPDTINEKLVDELKMKEITEDQVEKTFSTQEISIKDDTTQIPSLQNSLKEELKDAISADVATQLFERVTKENPVIEDINENSQQSLNDTLFKNNLQIGLNDRIAFVKHLFEGNQGDFNRVLSQLNSFKTEKEAKDFIVNMVKPDYDWNEKVEYEERLITIIERKFL</sequence>
<organism evidence="1 2">
    <name type="scientific">Lutibacter profundi</name>
    <dbReference type="NCBI Taxonomy" id="1622118"/>
    <lineage>
        <taxon>Bacteria</taxon>
        <taxon>Pseudomonadati</taxon>
        <taxon>Bacteroidota</taxon>
        <taxon>Flavobacteriia</taxon>
        <taxon>Flavobacteriales</taxon>
        <taxon>Flavobacteriaceae</taxon>
        <taxon>Lutibacter</taxon>
    </lineage>
</organism>
<reference evidence="2" key="1">
    <citation type="submission" date="2015-12" db="EMBL/GenBank/DDBJ databases">
        <title>Complete genome sequence of Lutibacter profundus strain LP1.</title>
        <authorList>
            <person name="Wissuwa J."/>
            <person name="Le Moine Bauer S."/>
            <person name="Stokke R."/>
            <person name="Dahle H."/>
            <person name="Steen I.H."/>
        </authorList>
    </citation>
    <scope>NUCLEOTIDE SEQUENCE [LARGE SCALE GENOMIC DNA]</scope>
    <source>
        <strain evidence="2">LP1</strain>
    </source>
</reference>
<evidence type="ECO:0000313" key="1">
    <source>
        <dbReference type="EMBL" id="AMC11521.1"/>
    </source>
</evidence>
<accession>A0A0X8G7I8</accession>
<dbReference type="KEGG" id="lut:Lupro_09690"/>